<keyword evidence="13" id="KW-1185">Reference proteome</keyword>
<evidence type="ECO:0000259" key="10">
    <source>
        <dbReference type="Pfam" id="PF01757"/>
    </source>
</evidence>
<feature type="transmembrane region" description="Helical" evidence="9">
    <location>
        <begin position="237"/>
        <end position="256"/>
    </location>
</feature>
<dbReference type="InterPro" id="IPR013830">
    <property type="entry name" value="SGNH_hydro"/>
</dbReference>
<evidence type="ECO:0000256" key="1">
    <source>
        <dbReference type="ARBA" id="ARBA00004651"/>
    </source>
</evidence>
<evidence type="ECO:0000256" key="5">
    <source>
        <dbReference type="ARBA" id="ARBA00022989"/>
    </source>
</evidence>
<feature type="transmembrane region" description="Helical" evidence="9">
    <location>
        <begin position="333"/>
        <end position="354"/>
    </location>
</feature>
<gene>
    <name evidence="12" type="ORF">CLAC_09390</name>
</gene>
<dbReference type="SUPFAM" id="SSF52266">
    <property type="entry name" value="SGNH hydrolase"/>
    <property type="match status" value="1"/>
</dbReference>
<keyword evidence="2" id="KW-1003">Cell membrane</keyword>
<accession>A0A0K2H1G1</accession>
<evidence type="ECO:0000256" key="6">
    <source>
        <dbReference type="ARBA" id="ARBA00023136"/>
    </source>
</evidence>
<dbReference type="Pfam" id="PF13472">
    <property type="entry name" value="Lipase_GDSL_2"/>
    <property type="match status" value="1"/>
</dbReference>
<dbReference type="RefSeq" id="WP_053412660.1">
    <property type="nucleotide sequence ID" value="NZ_CP006841.1"/>
</dbReference>
<evidence type="ECO:0000259" key="11">
    <source>
        <dbReference type="Pfam" id="PF13472"/>
    </source>
</evidence>
<feature type="transmembrane region" description="Helical" evidence="9">
    <location>
        <begin position="38"/>
        <end position="60"/>
    </location>
</feature>
<protein>
    <submittedName>
        <fullName evidence="12">Acyltransferase</fullName>
    </submittedName>
</protein>
<keyword evidence="6 9" id="KW-0472">Membrane</keyword>
<feature type="domain" description="Acyltransferase 3" evidence="10">
    <location>
        <begin position="13"/>
        <end position="353"/>
    </location>
</feature>
<feature type="transmembrane region" description="Helical" evidence="9">
    <location>
        <begin position="262"/>
        <end position="286"/>
    </location>
</feature>
<feature type="region of interest" description="Disordered" evidence="8">
    <location>
        <begin position="426"/>
        <end position="449"/>
    </location>
</feature>
<feature type="transmembrane region" description="Helical" evidence="9">
    <location>
        <begin position="307"/>
        <end position="327"/>
    </location>
</feature>
<dbReference type="PATRIC" id="fig|1408189.4.peg.1884"/>
<evidence type="ECO:0000256" key="2">
    <source>
        <dbReference type="ARBA" id="ARBA00022475"/>
    </source>
</evidence>
<evidence type="ECO:0000256" key="3">
    <source>
        <dbReference type="ARBA" id="ARBA00022679"/>
    </source>
</evidence>
<keyword evidence="7 12" id="KW-0012">Acyltransferase</keyword>
<feature type="transmembrane region" description="Helical" evidence="9">
    <location>
        <begin position="207"/>
        <end position="225"/>
    </location>
</feature>
<feature type="transmembrane region" description="Helical" evidence="9">
    <location>
        <begin position="391"/>
        <end position="412"/>
    </location>
</feature>
<reference evidence="12 13" key="1">
    <citation type="submission" date="2013-10" db="EMBL/GenBank/DDBJ databases">
        <title>Complete genome sequence of Corynebacterium lactis DSM 45799(T), isolated from raw cow milk.</title>
        <authorList>
            <person name="Ruckert C."/>
            <person name="Albersmeier A."/>
            <person name="Lipski A."/>
            <person name="Kalinowski J."/>
        </authorList>
    </citation>
    <scope>NUCLEOTIDE SEQUENCE [LARGE SCALE GENOMIC DNA]</scope>
    <source>
        <strain evidence="12 13">RW2-5</strain>
    </source>
</reference>
<dbReference type="CDD" id="cd00229">
    <property type="entry name" value="SGNH_hydrolase"/>
    <property type="match status" value="1"/>
</dbReference>
<evidence type="ECO:0000313" key="12">
    <source>
        <dbReference type="EMBL" id="ALA67877.1"/>
    </source>
</evidence>
<dbReference type="STRING" id="1408189.CLAC_09390"/>
<dbReference type="GO" id="GO:0009103">
    <property type="term" value="P:lipopolysaccharide biosynthetic process"/>
    <property type="evidence" value="ECO:0007669"/>
    <property type="project" value="TreeGrafter"/>
</dbReference>
<keyword evidence="4 9" id="KW-0812">Transmembrane</keyword>
<evidence type="ECO:0000256" key="4">
    <source>
        <dbReference type="ARBA" id="ARBA00022692"/>
    </source>
</evidence>
<keyword evidence="3 12" id="KW-0808">Transferase</keyword>
<feature type="transmembrane region" description="Helical" evidence="9">
    <location>
        <begin position="81"/>
        <end position="99"/>
    </location>
</feature>
<dbReference type="KEGG" id="clw:CLAC_09390"/>
<organism evidence="12 13">
    <name type="scientific">Corynebacterium lactis RW2-5</name>
    <dbReference type="NCBI Taxonomy" id="1408189"/>
    <lineage>
        <taxon>Bacteria</taxon>
        <taxon>Bacillati</taxon>
        <taxon>Actinomycetota</taxon>
        <taxon>Actinomycetes</taxon>
        <taxon>Mycobacteriales</taxon>
        <taxon>Corynebacteriaceae</taxon>
        <taxon>Corynebacterium</taxon>
    </lineage>
</organism>
<dbReference type="InterPro" id="IPR002656">
    <property type="entry name" value="Acyl_transf_3_dom"/>
</dbReference>
<dbReference type="Proteomes" id="UP000058446">
    <property type="component" value="Chromosome"/>
</dbReference>
<evidence type="ECO:0000256" key="9">
    <source>
        <dbReference type="SAM" id="Phobius"/>
    </source>
</evidence>
<evidence type="ECO:0000256" key="7">
    <source>
        <dbReference type="ARBA" id="ARBA00023315"/>
    </source>
</evidence>
<evidence type="ECO:0000256" key="8">
    <source>
        <dbReference type="SAM" id="MobiDB-lite"/>
    </source>
</evidence>
<dbReference type="Pfam" id="PF01757">
    <property type="entry name" value="Acyl_transf_3"/>
    <property type="match status" value="1"/>
</dbReference>
<name>A0A0K2H1G1_9CORY</name>
<dbReference type="GO" id="GO:0005886">
    <property type="term" value="C:plasma membrane"/>
    <property type="evidence" value="ECO:0007669"/>
    <property type="project" value="UniProtKB-SubCell"/>
</dbReference>
<dbReference type="GO" id="GO:0016747">
    <property type="term" value="F:acyltransferase activity, transferring groups other than amino-acyl groups"/>
    <property type="evidence" value="ECO:0007669"/>
    <property type="project" value="InterPro"/>
</dbReference>
<dbReference type="AlphaFoldDB" id="A0A0K2H1G1"/>
<dbReference type="Gene3D" id="3.40.50.1110">
    <property type="entry name" value="SGNH hydrolase"/>
    <property type="match status" value="1"/>
</dbReference>
<feature type="domain" description="SGNH hydrolase-type esterase" evidence="11">
    <location>
        <begin position="461"/>
        <end position="642"/>
    </location>
</feature>
<keyword evidence="5 9" id="KW-1133">Transmembrane helix</keyword>
<dbReference type="EMBL" id="CP006841">
    <property type="protein sequence ID" value="ALA67877.1"/>
    <property type="molecule type" value="Genomic_DNA"/>
</dbReference>
<proteinExistence type="predicted"/>
<dbReference type="InterPro" id="IPR036514">
    <property type="entry name" value="SGNH_hydro_sf"/>
</dbReference>
<dbReference type="PANTHER" id="PTHR23028">
    <property type="entry name" value="ACETYLTRANSFERASE"/>
    <property type="match status" value="1"/>
</dbReference>
<dbReference type="PANTHER" id="PTHR23028:SF53">
    <property type="entry name" value="ACYL_TRANSF_3 DOMAIN-CONTAINING PROTEIN"/>
    <property type="match status" value="1"/>
</dbReference>
<dbReference type="OrthoDB" id="3404679at2"/>
<evidence type="ECO:0000313" key="13">
    <source>
        <dbReference type="Proteomes" id="UP000058446"/>
    </source>
</evidence>
<feature type="transmembrane region" description="Helical" evidence="9">
    <location>
        <begin position="151"/>
        <end position="167"/>
    </location>
</feature>
<dbReference type="InterPro" id="IPR050879">
    <property type="entry name" value="Acyltransferase_3"/>
</dbReference>
<sequence>MPRPTKHPDRYVPALDGLRTIAVTLVVLYHLGVPGFGGGLMGVAVFFTLSGYLITTNLVSTKLRHGTFRLGTFWFRRFRRLLPAVITTLVAVLFLTVAFDSGSLGTRAAQALSALFYVNNWHTIAAGNSYFDQFAGLGPLDHMWSLSIEEQFYIFWPLLLVVLFALLRGRRRIVTATLALTATSFALMWWLAAGGTDHTRIYEGTDTRAGGLLLGAALAISLVFRRHQGKTAVAGKASALVIGLVGMAGIFGLSIATTQNGIFLYQGGLALVTVCTVLVIVAALSIDGPFAKVLGAAPLRWIGERSYGIYLWHLPIIAFLPRTWLPGAAANAWVAWGTALLVCGISVLLAAISWRILEDPIRRHGIVEPIRTYWRARRHEVAPAPRQHMGAFPAACTVSMLALLLIGVPVLAGGGSYGANAGTKPGGSPAMELPKNAAAGQKATKKAPKSETMRCTTVIHVGDSTSIGLFDTGQLPEGADSGFQTYLNHGADEVVDSVFGARATAQGYEEYPSAITSVSELLAMGQDPDTCWVIATGVNDAANYAALPDYGYEQNPDEIKGNIKAMLDLLDGYKVMWNTVGTYQPGNPYYDDSNMQLFNKLLREAADDYDNVAIWDWAAEVAEYPDWFIPGDGTHFIPEGNAQRAERFAAALSNAFPENGTGNSPAAKVVSS</sequence>
<comment type="subcellular location">
    <subcellularLocation>
        <location evidence="1">Cell membrane</location>
        <topology evidence="1">Multi-pass membrane protein</topology>
    </subcellularLocation>
</comment>
<feature type="transmembrane region" description="Helical" evidence="9">
    <location>
        <begin position="174"/>
        <end position="192"/>
    </location>
</feature>